<evidence type="ECO:0000256" key="2">
    <source>
        <dbReference type="ARBA" id="ARBA00006739"/>
    </source>
</evidence>
<sequence length="870" mass="100953">MDNFPSVSIVIVNLNGKHHLHDCFQSIQRLNYPKDKIEVILVDNGSTDGSVEYVSKKFSWVKLICNSKNEGFAKPSNDGARAAKGEYVAFLNNDMRVQRNWLIELIKSLRENNAQCAGSVILNWNGKLLDFAGGGINFQGFGFQHDFQRPMSEMGPKLTKDRELFFACGGAMIVERKMFLFAGGFDEDYFAYYEDVDLGWRLRVLGCKIVLSVKSRVYHKHNSTSNTLPRERIQYLFERNKLYTCYKNYGDELFYKVFFPSLLLEIREIYLGSKIDGFNYNIKNPMPFEKEPVKIGHYSAMKLSALNEFIQNIRKVDKKRAFIQANRKVQDEEIIKLMGDPFLVFPKDTAGFLSSEYEIIKTFGIDKLLKKDYKCKILLISNDTIGEKMAGTGIRYWEIAKALSKNENFEVSLGCPNECDIEHDGINIVTYSQQEPERLLQAAKEATIVMFMGFVLEAIPDLRPIVDKKYVIIDIYDPFVIEGLEVFRNEDYYTKNLRHREASASLEYQLKLGDFFVCANEKQKDYWLGMLSQLGRVNPELYAADRSCNKLIGIVPFGIPDEPPKHTKNVLKGVWPGINKDDKVLIWGGGVWNWFDPLTLIKAVSLISKERSDIKLFFMGVKHPNPAVDQMEMLNKAVELAHKLDVYDKYVFFNFNWVDYNDRQNYLLEADIGVSNHFNTLETRFSFRTRILDYLWANLPIICTEGDHFAELVEEERLGAVVPYEDEEALARAIIDLIDNKEKYNKSKENAARIAEKFKWSKVTEPIVSFCREPVHFSSREGLYAKAHEGEEEPRAIERPVRKGSVQDKLNIIESQQREILRMLRTDSRRIKEIHDNTDEIKDWTYLMNERFIKLKTKIGRFRLLRRFIK</sequence>
<dbReference type="Pfam" id="PF00535">
    <property type="entry name" value="Glycos_transf_2"/>
    <property type="match status" value="1"/>
</dbReference>
<dbReference type="GO" id="GO:0016757">
    <property type="term" value="F:glycosyltransferase activity"/>
    <property type="evidence" value="ECO:0007669"/>
    <property type="project" value="UniProtKB-KW"/>
</dbReference>
<reference evidence="8" key="1">
    <citation type="submission" date="2014-07" db="EMBL/GenBank/DDBJ databases">
        <authorList>
            <person name="Wibberg D."/>
        </authorList>
    </citation>
    <scope>NUCLEOTIDE SEQUENCE [LARGE SCALE GENOMIC DNA]</scope>
    <source>
        <strain evidence="8">DG5</strain>
    </source>
</reference>
<organism evidence="7 8">
    <name type="scientific">[Clostridium] cellulosi</name>
    <dbReference type="NCBI Taxonomy" id="29343"/>
    <lineage>
        <taxon>Bacteria</taxon>
        <taxon>Bacillati</taxon>
        <taxon>Bacillota</taxon>
        <taxon>Clostridia</taxon>
        <taxon>Eubacteriales</taxon>
        <taxon>Oscillospiraceae</taxon>
        <taxon>Oscillospiraceae incertae sedis</taxon>
    </lineage>
</organism>
<dbReference type="SUPFAM" id="SSF53448">
    <property type="entry name" value="Nucleotide-diphospho-sugar transferases"/>
    <property type="match status" value="1"/>
</dbReference>
<evidence type="ECO:0000313" key="8">
    <source>
        <dbReference type="Proteomes" id="UP000032431"/>
    </source>
</evidence>
<evidence type="ECO:0000256" key="4">
    <source>
        <dbReference type="ARBA" id="ARBA00022679"/>
    </source>
</evidence>
<dbReference type="PANTHER" id="PTHR43179">
    <property type="entry name" value="RHAMNOSYLTRANSFERASE WBBL"/>
    <property type="match status" value="1"/>
</dbReference>
<dbReference type="STRING" id="29343.CCDG5_0557"/>
<evidence type="ECO:0000259" key="5">
    <source>
        <dbReference type="Pfam" id="PF00534"/>
    </source>
</evidence>
<proteinExistence type="inferred from homology"/>
<dbReference type="AlphaFoldDB" id="A0A078KMJ5"/>
<keyword evidence="3" id="KW-0328">Glycosyltransferase</keyword>
<name>A0A078KMJ5_9FIRM</name>
<dbReference type="InterPro" id="IPR001296">
    <property type="entry name" value="Glyco_trans_1"/>
</dbReference>
<protein>
    <submittedName>
        <fullName evidence="7">Family 2 glycosyl transferase</fullName>
    </submittedName>
</protein>
<dbReference type="Gene3D" id="3.90.550.10">
    <property type="entry name" value="Spore Coat Polysaccharide Biosynthesis Protein SpsA, Chain A"/>
    <property type="match status" value="1"/>
</dbReference>
<comment type="pathway">
    <text evidence="1">Cell wall biogenesis; cell wall polysaccharide biosynthesis.</text>
</comment>
<feature type="domain" description="Glycosyltransferase 2-like" evidence="6">
    <location>
        <begin position="8"/>
        <end position="179"/>
    </location>
</feature>
<evidence type="ECO:0000256" key="3">
    <source>
        <dbReference type="ARBA" id="ARBA00022676"/>
    </source>
</evidence>
<dbReference type="Pfam" id="PF00534">
    <property type="entry name" value="Glycos_transf_1"/>
    <property type="match status" value="1"/>
</dbReference>
<evidence type="ECO:0000313" key="7">
    <source>
        <dbReference type="EMBL" id="CDZ23688.1"/>
    </source>
</evidence>
<feature type="domain" description="Glycosyl transferase family 1" evidence="5">
    <location>
        <begin position="580"/>
        <end position="752"/>
    </location>
</feature>
<dbReference type="InterPro" id="IPR029044">
    <property type="entry name" value="Nucleotide-diphossugar_trans"/>
</dbReference>
<dbReference type="InterPro" id="IPR001173">
    <property type="entry name" value="Glyco_trans_2-like"/>
</dbReference>
<accession>A0A078KMJ5</accession>
<dbReference type="SUPFAM" id="SSF53756">
    <property type="entry name" value="UDP-Glycosyltransferase/glycogen phosphorylase"/>
    <property type="match status" value="1"/>
</dbReference>
<dbReference type="EMBL" id="LM995447">
    <property type="protein sequence ID" value="CDZ23688.1"/>
    <property type="molecule type" value="Genomic_DNA"/>
</dbReference>
<dbReference type="Gene3D" id="3.40.50.2000">
    <property type="entry name" value="Glycogen Phosphorylase B"/>
    <property type="match status" value="1"/>
</dbReference>
<keyword evidence="8" id="KW-1185">Reference proteome</keyword>
<gene>
    <name evidence="7" type="ORF">CCDG5_0557</name>
</gene>
<keyword evidence="4 7" id="KW-0808">Transferase</keyword>
<evidence type="ECO:0000256" key="1">
    <source>
        <dbReference type="ARBA" id="ARBA00004776"/>
    </source>
</evidence>
<comment type="similarity">
    <text evidence="2">Belongs to the glycosyltransferase 2 family.</text>
</comment>
<dbReference type="PANTHER" id="PTHR43179:SF12">
    <property type="entry name" value="GALACTOFURANOSYLTRANSFERASE GLFT2"/>
    <property type="match status" value="1"/>
</dbReference>
<dbReference type="KEGG" id="ccel:CCDG5_0557"/>
<dbReference type="PATRIC" id="fig|29343.3.peg.575"/>
<evidence type="ECO:0000259" key="6">
    <source>
        <dbReference type="Pfam" id="PF00535"/>
    </source>
</evidence>
<dbReference type="Proteomes" id="UP000032431">
    <property type="component" value="Chromosome I"/>
</dbReference>
<dbReference type="CDD" id="cd04186">
    <property type="entry name" value="GT_2_like_c"/>
    <property type="match status" value="1"/>
</dbReference>
<dbReference type="HOGENOM" id="CLU_010884_0_0_9"/>